<sequence>MKRVTLFFLVLVSTMLCISFSTVAWAQASLLANSPNLTPNQWVGHRFVFLALPADKQSEGYEIFPEEQAEQGFAGDTSVRLPYQSFEGKIMTVSAVVSYLAGDQQYEYMVHFKDDKTGQKFLGRTMRGQLEGIVPEADLSRARQQLLGKTIYLKQRMLQGMYDPQAGESSAAVPVKLGEAAQVLDVYSGLRANEPIWLVVRVHGQKAILPIAYSWTNQPMTAWTEQAPWQTALFLENPRTTLGWSDEVWNQLDAGTVEPGMTKEQVLLSWGAPVSVDEKTYGTEQAVWNYSSKMLTFQQDVLQAVKDIALNEAAIP</sequence>
<dbReference type="Proteomes" id="UP000322917">
    <property type="component" value="Unassembled WGS sequence"/>
</dbReference>
<reference evidence="2 3" key="1">
    <citation type="submission" date="2016-11" db="EMBL/GenBank/DDBJ databases">
        <authorList>
            <person name="Varghese N."/>
            <person name="Submissions S."/>
        </authorList>
    </citation>
    <scope>NUCLEOTIDE SEQUENCE [LARGE SCALE GENOMIC DNA]</scope>
    <source>
        <strain evidence="2 3">DSM 15287</strain>
    </source>
</reference>
<protein>
    <submittedName>
        <fullName evidence="2">Uncharacterized protein</fullName>
    </submittedName>
</protein>
<evidence type="ECO:0000313" key="3">
    <source>
        <dbReference type="Proteomes" id="UP000322917"/>
    </source>
</evidence>
<accession>A0A1M6L540</accession>
<name>A0A1M6L540_9FIRM</name>
<evidence type="ECO:0000256" key="1">
    <source>
        <dbReference type="SAM" id="SignalP"/>
    </source>
</evidence>
<feature type="chain" id="PRO_5012183907" evidence="1">
    <location>
        <begin position="27"/>
        <end position="316"/>
    </location>
</feature>
<feature type="signal peptide" evidence="1">
    <location>
        <begin position="1"/>
        <end position="26"/>
    </location>
</feature>
<organism evidence="2 3">
    <name type="scientific">Propionispora hippei DSM 15287</name>
    <dbReference type="NCBI Taxonomy" id="1123003"/>
    <lineage>
        <taxon>Bacteria</taxon>
        <taxon>Bacillati</taxon>
        <taxon>Bacillota</taxon>
        <taxon>Negativicutes</taxon>
        <taxon>Selenomonadales</taxon>
        <taxon>Sporomusaceae</taxon>
        <taxon>Propionispora</taxon>
    </lineage>
</organism>
<proteinExistence type="predicted"/>
<dbReference type="AlphaFoldDB" id="A0A1M6L540"/>
<keyword evidence="1" id="KW-0732">Signal</keyword>
<keyword evidence="3" id="KW-1185">Reference proteome</keyword>
<gene>
    <name evidence="2" type="ORF">SAMN02745170_03038</name>
</gene>
<dbReference type="OrthoDB" id="1684530at2"/>
<dbReference type="EMBL" id="FQZD01000031">
    <property type="protein sequence ID" value="SHJ66308.1"/>
    <property type="molecule type" value="Genomic_DNA"/>
</dbReference>
<evidence type="ECO:0000313" key="2">
    <source>
        <dbReference type="EMBL" id="SHJ66308.1"/>
    </source>
</evidence>
<dbReference type="RefSeq" id="WP_149735700.1">
    <property type="nucleotide sequence ID" value="NZ_FQZD01000031.1"/>
</dbReference>